<dbReference type="EMBL" id="MT143640">
    <property type="protein sequence ID" value="QJA99287.1"/>
    <property type="molecule type" value="Genomic_DNA"/>
</dbReference>
<dbReference type="GO" id="GO:0008781">
    <property type="term" value="F:N-acylneuraminate cytidylyltransferase activity"/>
    <property type="evidence" value="ECO:0007669"/>
    <property type="project" value="TreeGrafter"/>
</dbReference>
<dbReference type="InterPro" id="IPR029044">
    <property type="entry name" value="Nucleotide-diphossugar_trans"/>
</dbReference>
<keyword evidence="1" id="KW-0808">Transferase</keyword>
<sequence length="229" mass="26137">MKILAIIPARGGSRGVPGKNIRLLNGKHLICHTIEEALKSFYPLRVIVSTDDAVIASISDKCGADIIRRPAELARDDSPRIDAIFHVIDAMKNEMVPDIVILLQATSPLRNAEDIDAAIELYLNNKCDSISVISMCKVDHSPYWCFRFDDDHDFKPLFGDEYLRMRRQELPEIYRPNGAIYITSLENLNKNKEFYCDHIIPYIMPVERSIDIDEEIDFMIAEQLIKKGT</sequence>
<proteinExistence type="predicted"/>
<dbReference type="InterPro" id="IPR003329">
    <property type="entry name" value="Cytidylyl_trans"/>
</dbReference>
<accession>A0A6M3LVE9</accession>
<gene>
    <name evidence="1" type="ORF">MM171A01224_0010</name>
</gene>
<dbReference type="Gene3D" id="3.90.550.10">
    <property type="entry name" value="Spore Coat Polysaccharide Biosynthesis Protein SpsA, Chain A"/>
    <property type="match status" value="1"/>
</dbReference>
<protein>
    <submittedName>
        <fullName evidence="1">Putative cytidylyltransferase</fullName>
    </submittedName>
</protein>
<dbReference type="AlphaFoldDB" id="A0A6M3LVE9"/>
<reference evidence="1" key="1">
    <citation type="submission" date="2020-03" db="EMBL/GenBank/DDBJ databases">
        <title>The deep terrestrial virosphere.</title>
        <authorList>
            <person name="Holmfeldt K."/>
            <person name="Nilsson E."/>
            <person name="Simone D."/>
            <person name="Lopez-Fernandez M."/>
            <person name="Wu X."/>
            <person name="de Brujin I."/>
            <person name="Lundin D."/>
            <person name="Andersson A."/>
            <person name="Bertilsson S."/>
            <person name="Dopson M."/>
        </authorList>
    </citation>
    <scope>NUCLEOTIDE SEQUENCE</scope>
    <source>
        <strain evidence="1">MM171A01224</strain>
    </source>
</reference>
<dbReference type="SUPFAM" id="SSF53448">
    <property type="entry name" value="Nucleotide-diphospho-sugar transferases"/>
    <property type="match status" value="1"/>
</dbReference>
<dbReference type="InterPro" id="IPR050793">
    <property type="entry name" value="CMP-NeuNAc_synthase"/>
</dbReference>
<evidence type="ECO:0000313" key="1">
    <source>
        <dbReference type="EMBL" id="QJA99287.1"/>
    </source>
</evidence>
<dbReference type="Pfam" id="PF02348">
    <property type="entry name" value="CTP_transf_3"/>
    <property type="match status" value="1"/>
</dbReference>
<dbReference type="PANTHER" id="PTHR21485">
    <property type="entry name" value="HAD SUPERFAMILY MEMBERS CMAS AND KDSC"/>
    <property type="match status" value="1"/>
</dbReference>
<keyword evidence="1" id="KW-0548">Nucleotidyltransferase</keyword>
<dbReference type="PANTHER" id="PTHR21485:SF6">
    <property type="entry name" value="N-ACYLNEURAMINATE CYTIDYLYLTRANSFERASE-RELATED"/>
    <property type="match status" value="1"/>
</dbReference>
<name>A0A6M3LVE9_9ZZZZ</name>
<organism evidence="1">
    <name type="scientific">viral metagenome</name>
    <dbReference type="NCBI Taxonomy" id="1070528"/>
    <lineage>
        <taxon>unclassified sequences</taxon>
        <taxon>metagenomes</taxon>
        <taxon>organismal metagenomes</taxon>
    </lineage>
</organism>
<dbReference type="CDD" id="cd02513">
    <property type="entry name" value="CMP-NeuAc_Synthase"/>
    <property type="match status" value="1"/>
</dbReference>